<evidence type="ECO:0000313" key="2">
    <source>
        <dbReference type="EMBL" id="CAF1340882.1"/>
    </source>
</evidence>
<dbReference type="Proteomes" id="UP000663870">
    <property type="component" value="Unassembled WGS sequence"/>
</dbReference>
<feature type="transmembrane region" description="Helical" evidence="1">
    <location>
        <begin position="132"/>
        <end position="153"/>
    </location>
</feature>
<dbReference type="Proteomes" id="UP000663836">
    <property type="component" value="Unassembled WGS sequence"/>
</dbReference>
<feature type="transmembrane region" description="Helical" evidence="1">
    <location>
        <begin position="160"/>
        <end position="184"/>
    </location>
</feature>
<protein>
    <submittedName>
        <fullName evidence="2">Uncharacterized protein</fullName>
    </submittedName>
</protein>
<sequence>MVSRNNNSISFALGLTGGILGFMSLVFTCIGVALPTWYIGTSADQTVIITKANLFSSCYAPYTSQGIISSTLNCGSYNSYSCSTTSYQNSVLNITSYSPGCTNPNSEASIYLDFDAPIYQVSMTNYYNLRSAVILSIISILFTLFSTIFGFLTGLILLNIYLVFIAPIFACIALIFGICTLVIAGSVLNYTGVGFILFVVGILLESISLVLLSIVAGRLNSVEAKNHTNDNEPMFIERDDTSPDIQHEYTNRI</sequence>
<feature type="transmembrane region" description="Helical" evidence="1">
    <location>
        <begin position="12"/>
        <end position="34"/>
    </location>
</feature>
<organism evidence="2 5">
    <name type="scientific">Rotaria sordida</name>
    <dbReference type="NCBI Taxonomy" id="392033"/>
    <lineage>
        <taxon>Eukaryota</taxon>
        <taxon>Metazoa</taxon>
        <taxon>Spiralia</taxon>
        <taxon>Gnathifera</taxon>
        <taxon>Rotifera</taxon>
        <taxon>Eurotatoria</taxon>
        <taxon>Bdelloidea</taxon>
        <taxon>Philodinida</taxon>
        <taxon>Philodinidae</taxon>
        <taxon>Rotaria</taxon>
    </lineage>
</organism>
<keyword evidence="6" id="KW-1185">Reference proteome</keyword>
<gene>
    <name evidence="4" type="ORF">JBS370_LOCUS22696</name>
    <name evidence="3" type="ORF">JXQ802_LOCUS47824</name>
    <name evidence="2" type="ORF">PYM288_LOCUS31886</name>
</gene>
<keyword evidence="1" id="KW-0472">Membrane</keyword>
<feature type="transmembrane region" description="Helical" evidence="1">
    <location>
        <begin position="190"/>
        <end position="215"/>
    </location>
</feature>
<accession>A0A815GMF8</accession>
<reference evidence="2" key="1">
    <citation type="submission" date="2021-02" db="EMBL/GenBank/DDBJ databases">
        <authorList>
            <person name="Nowell W R."/>
        </authorList>
    </citation>
    <scope>NUCLEOTIDE SEQUENCE</scope>
</reference>
<evidence type="ECO:0000313" key="5">
    <source>
        <dbReference type="Proteomes" id="UP000663854"/>
    </source>
</evidence>
<evidence type="ECO:0000313" key="3">
    <source>
        <dbReference type="EMBL" id="CAF1596684.1"/>
    </source>
</evidence>
<dbReference type="Proteomes" id="UP000663854">
    <property type="component" value="Unassembled WGS sequence"/>
</dbReference>
<dbReference type="EMBL" id="CAJNOH010003562">
    <property type="protein sequence ID" value="CAF1340882.1"/>
    <property type="molecule type" value="Genomic_DNA"/>
</dbReference>
<keyword evidence="1" id="KW-0812">Transmembrane</keyword>
<proteinExistence type="predicted"/>
<keyword evidence="1" id="KW-1133">Transmembrane helix</keyword>
<name>A0A815GMF8_9BILA</name>
<dbReference type="EMBL" id="CAJOBD010003217">
    <property type="protein sequence ID" value="CAF3935470.1"/>
    <property type="molecule type" value="Genomic_DNA"/>
</dbReference>
<dbReference type="Gene3D" id="1.20.140.150">
    <property type="match status" value="1"/>
</dbReference>
<evidence type="ECO:0000313" key="4">
    <source>
        <dbReference type="EMBL" id="CAF3935470.1"/>
    </source>
</evidence>
<comment type="caution">
    <text evidence="2">The sequence shown here is derived from an EMBL/GenBank/DDBJ whole genome shotgun (WGS) entry which is preliminary data.</text>
</comment>
<evidence type="ECO:0000313" key="6">
    <source>
        <dbReference type="Proteomes" id="UP000663870"/>
    </source>
</evidence>
<dbReference type="EMBL" id="CAJNOL010004907">
    <property type="protein sequence ID" value="CAF1596684.1"/>
    <property type="molecule type" value="Genomic_DNA"/>
</dbReference>
<dbReference type="AlphaFoldDB" id="A0A815GMF8"/>
<evidence type="ECO:0000256" key="1">
    <source>
        <dbReference type="SAM" id="Phobius"/>
    </source>
</evidence>